<dbReference type="Proteomes" id="UP000326759">
    <property type="component" value="Unassembled WGS sequence"/>
</dbReference>
<accession>A0A5N5SNY0</accession>
<organism evidence="1 2">
    <name type="scientific">Armadillidium nasatum</name>
    <dbReference type="NCBI Taxonomy" id="96803"/>
    <lineage>
        <taxon>Eukaryota</taxon>
        <taxon>Metazoa</taxon>
        <taxon>Ecdysozoa</taxon>
        <taxon>Arthropoda</taxon>
        <taxon>Crustacea</taxon>
        <taxon>Multicrustacea</taxon>
        <taxon>Malacostraca</taxon>
        <taxon>Eumalacostraca</taxon>
        <taxon>Peracarida</taxon>
        <taxon>Isopoda</taxon>
        <taxon>Oniscidea</taxon>
        <taxon>Crinocheta</taxon>
        <taxon>Armadillidiidae</taxon>
        <taxon>Armadillidium</taxon>
    </lineage>
</organism>
<gene>
    <name evidence="1" type="ORF">Anas_12736</name>
</gene>
<protein>
    <submittedName>
        <fullName evidence="1">Uncharacterized protein</fullName>
    </submittedName>
</protein>
<keyword evidence="2" id="KW-1185">Reference proteome</keyword>
<evidence type="ECO:0000313" key="1">
    <source>
        <dbReference type="EMBL" id="KAB7495299.1"/>
    </source>
</evidence>
<evidence type="ECO:0000313" key="2">
    <source>
        <dbReference type="Proteomes" id="UP000326759"/>
    </source>
</evidence>
<feature type="non-terminal residue" evidence="1">
    <location>
        <position position="1"/>
    </location>
</feature>
<dbReference type="EMBL" id="SEYY01022775">
    <property type="protein sequence ID" value="KAB7495299.1"/>
    <property type="molecule type" value="Genomic_DNA"/>
</dbReference>
<proteinExistence type="predicted"/>
<reference evidence="1 2" key="1">
    <citation type="journal article" date="2019" name="PLoS Biol.">
        <title>Sex chromosomes control vertical transmission of feminizing Wolbachia symbionts in an isopod.</title>
        <authorList>
            <person name="Becking T."/>
            <person name="Chebbi M.A."/>
            <person name="Giraud I."/>
            <person name="Moumen B."/>
            <person name="Laverre T."/>
            <person name="Caubet Y."/>
            <person name="Peccoud J."/>
            <person name="Gilbert C."/>
            <person name="Cordaux R."/>
        </authorList>
    </citation>
    <scope>NUCLEOTIDE SEQUENCE [LARGE SCALE GENOMIC DNA]</scope>
    <source>
        <strain evidence="1">ANa2</strain>
        <tissue evidence="1">Whole body excluding digestive tract and cuticle</tissue>
    </source>
</reference>
<sequence length="87" mass="9570">ISSSSIVVSNLIYLCCSPYWNIILPTEATVTTEATMNTATTTATTTTEVIGKSMMFMISTLIRTLLKFTKIIINIIAFNLLCPPYTI</sequence>
<dbReference type="AlphaFoldDB" id="A0A5N5SNY0"/>
<comment type="caution">
    <text evidence="1">The sequence shown here is derived from an EMBL/GenBank/DDBJ whole genome shotgun (WGS) entry which is preliminary data.</text>
</comment>
<name>A0A5N5SNY0_9CRUS</name>